<dbReference type="GO" id="GO:0016887">
    <property type="term" value="F:ATP hydrolysis activity"/>
    <property type="evidence" value="ECO:0007669"/>
    <property type="project" value="InterPro"/>
</dbReference>
<organism evidence="12 13">
    <name type="scientific">Brevibacterium mcbrellneri ATCC 49030</name>
    <dbReference type="NCBI Taxonomy" id="585530"/>
    <lineage>
        <taxon>Bacteria</taxon>
        <taxon>Bacillati</taxon>
        <taxon>Actinomycetota</taxon>
        <taxon>Actinomycetes</taxon>
        <taxon>Micrococcales</taxon>
        <taxon>Brevibacteriaceae</taxon>
        <taxon>Brevibacterium</taxon>
    </lineage>
</organism>
<keyword evidence="2" id="KW-0813">Transport</keyword>
<accession>D4YLK4</accession>
<proteinExistence type="predicted"/>
<evidence type="ECO:0000256" key="6">
    <source>
        <dbReference type="ARBA" id="ARBA00022840"/>
    </source>
</evidence>
<sequence length="336" mass="36021">MTLSKQANRGGVATDAEVVAGKAGPGAGARETGHESEAVTPPQGRTILSLQPREHRESSGSLAKPGACAGDGCDTCEFGGPDPSLAIRIENVTRRYSDSVAIGPVSQVIPGCGVTALVGPNGAGKSTLLTMMGRLMGMDTGTISMGGFDVTSTPSKELAKVVSILRQENHFVTRLTVRQLVGFGRFPHSKGRLTEHDEKIISDAIDFLSLTELEGRYLDELSGGQRQRAYVAMVLAQDTDYVLLDEPLNNLDMQHSVTMMKHLRQAAHELGRTVVIVLHDINFAATYADHICAMKDGQVVEFGTPEQIMRDDILTGVFNTPIQVLDGPRGKIAVYH</sequence>
<dbReference type="Gene3D" id="3.40.50.300">
    <property type="entry name" value="P-loop containing nucleotide triphosphate hydrolases"/>
    <property type="match status" value="1"/>
</dbReference>
<feature type="domain" description="ABC transporter" evidence="11">
    <location>
        <begin position="87"/>
        <end position="321"/>
    </location>
</feature>
<evidence type="ECO:0000256" key="1">
    <source>
        <dbReference type="ARBA" id="ARBA00004202"/>
    </source>
</evidence>
<evidence type="ECO:0000256" key="9">
    <source>
        <dbReference type="ARBA" id="ARBA00023136"/>
    </source>
</evidence>
<keyword evidence="12" id="KW-0378">Hydrolase</keyword>
<keyword evidence="9" id="KW-0472">Membrane</keyword>
<dbReference type="GO" id="GO:0005886">
    <property type="term" value="C:plasma membrane"/>
    <property type="evidence" value="ECO:0007669"/>
    <property type="project" value="UniProtKB-SubCell"/>
</dbReference>
<dbReference type="FunFam" id="3.40.50.300:FF:000134">
    <property type="entry name" value="Iron-enterobactin ABC transporter ATP-binding protein"/>
    <property type="match status" value="1"/>
</dbReference>
<comment type="subcellular location">
    <subcellularLocation>
        <location evidence="1">Cell membrane</location>
        <topology evidence="1">Peripheral membrane protein</topology>
    </subcellularLocation>
</comment>
<dbReference type="PANTHER" id="PTHR42771:SF3">
    <property type="entry name" value="PETROBACTIN IMPORT ATP-BINDING PROTEIN YCLP"/>
    <property type="match status" value="1"/>
</dbReference>
<keyword evidence="4" id="KW-0410">Iron transport</keyword>
<dbReference type="SMART" id="SM00382">
    <property type="entry name" value="AAA"/>
    <property type="match status" value="1"/>
</dbReference>
<dbReference type="EMBL" id="ADNU01000022">
    <property type="protein sequence ID" value="EFG47921.1"/>
    <property type="molecule type" value="Genomic_DNA"/>
</dbReference>
<dbReference type="STRING" id="585530.HMPREF0183_0814"/>
<evidence type="ECO:0000313" key="13">
    <source>
        <dbReference type="Proteomes" id="UP000005714"/>
    </source>
</evidence>
<evidence type="ECO:0000256" key="3">
    <source>
        <dbReference type="ARBA" id="ARBA00022475"/>
    </source>
</evidence>
<keyword evidence="13" id="KW-1185">Reference proteome</keyword>
<dbReference type="PROSITE" id="PS50893">
    <property type="entry name" value="ABC_TRANSPORTER_2"/>
    <property type="match status" value="1"/>
</dbReference>
<gene>
    <name evidence="12" type="ORF">HMPREF0183_0814</name>
</gene>
<evidence type="ECO:0000313" key="12">
    <source>
        <dbReference type="EMBL" id="EFG47921.1"/>
    </source>
</evidence>
<dbReference type="EC" id="3.6.3.28" evidence="12"/>
<dbReference type="CDD" id="cd03214">
    <property type="entry name" value="ABC_Iron-Siderophores_B12_Hemin"/>
    <property type="match status" value="1"/>
</dbReference>
<evidence type="ECO:0000256" key="4">
    <source>
        <dbReference type="ARBA" id="ARBA00022496"/>
    </source>
</evidence>
<keyword evidence="6 12" id="KW-0067">ATP-binding</keyword>
<protein>
    <submittedName>
        <fullName evidence="12">ABC transporter, ATP-binding protein</fullName>
        <ecNumber evidence="12">3.6.3.28</ecNumber>
    </submittedName>
</protein>
<evidence type="ECO:0000256" key="8">
    <source>
        <dbReference type="ARBA" id="ARBA00023065"/>
    </source>
</evidence>
<evidence type="ECO:0000259" key="11">
    <source>
        <dbReference type="PROSITE" id="PS50893"/>
    </source>
</evidence>
<evidence type="ECO:0000256" key="2">
    <source>
        <dbReference type="ARBA" id="ARBA00022448"/>
    </source>
</evidence>
<dbReference type="SUPFAM" id="SSF52540">
    <property type="entry name" value="P-loop containing nucleoside triphosphate hydrolases"/>
    <property type="match status" value="1"/>
</dbReference>
<evidence type="ECO:0000256" key="5">
    <source>
        <dbReference type="ARBA" id="ARBA00022741"/>
    </source>
</evidence>
<name>D4YLK4_9MICO</name>
<feature type="region of interest" description="Disordered" evidence="10">
    <location>
        <begin position="1"/>
        <end position="45"/>
    </location>
</feature>
<reference evidence="12 13" key="1">
    <citation type="submission" date="2010-04" db="EMBL/GenBank/DDBJ databases">
        <authorList>
            <person name="Qin X."/>
            <person name="Bachman B."/>
            <person name="Battles P."/>
            <person name="Bell A."/>
            <person name="Bess C."/>
            <person name="Bickham C."/>
            <person name="Chaboub L."/>
            <person name="Chen D."/>
            <person name="Coyle M."/>
            <person name="Deiros D.R."/>
            <person name="Dinh H."/>
            <person name="Forbes L."/>
            <person name="Fowler G."/>
            <person name="Francisco L."/>
            <person name="Fu Q."/>
            <person name="Gubbala S."/>
            <person name="Hale W."/>
            <person name="Han Y."/>
            <person name="Hemphill L."/>
            <person name="Highlander S.K."/>
            <person name="Hirani K."/>
            <person name="Hogues M."/>
            <person name="Jackson L."/>
            <person name="Jakkamsetti A."/>
            <person name="Javaid M."/>
            <person name="Jiang H."/>
            <person name="Korchina V."/>
            <person name="Kovar C."/>
            <person name="Lara F."/>
            <person name="Lee S."/>
            <person name="Mata R."/>
            <person name="Mathew T."/>
            <person name="Moen C."/>
            <person name="Morales K."/>
            <person name="Munidasa M."/>
            <person name="Nazareth L."/>
            <person name="Ngo R."/>
            <person name="Nguyen L."/>
            <person name="Okwuonu G."/>
            <person name="Ongeri F."/>
            <person name="Patil S."/>
            <person name="Petrosino J."/>
            <person name="Pham C."/>
            <person name="Pham P."/>
            <person name="Pu L.-L."/>
            <person name="Puazo M."/>
            <person name="Raj R."/>
            <person name="Reid J."/>
            <person name="Rouhana J."/>
            <person name="Saada N."/>
            <person name="Shang Y."/>
            <person name="Simmons D."/>
            <person name="Thornton R."/>
            <person name="Warren J."/>
            <person name="Weissenberger G."/>
            <person name="Zhang J."/>
            <person name="Zhang L."/>
            <person name="Zhou C."/>
            <person name="Zhu D."/>
            <person name="Muzny D."/>
            <person name="Worley K."/>
            <person name="Gibbs R."/>
        </authorList>
    </citation>
    <scope>NUCLEOTIDE SEQUENCE [LARGE SCALE GENOMIC DNA]</scope>
    <source>
        <strain evidence="12 13">ATCC 49030</strain>
    </source>
</reference>
<keyword evidence="5" id="KW-0547">Nucleotide-binding</keyword>
<evidence type="ECO:0000256" key="10">
    <source>
        <dbReference type="SAM" id="MobiDB-lite"/>
    </source>
</evidence>
<dbReference type="InterPro" id="IPR003593">
    <property type="entry name" value="AAA+_ATPase"/>
</dbReference>
<dbReference type="GO" id="GO:0005524">
    <property type="term" value="F:ATP binding"/>
    <property type="evidence" value="ECO:0007669"/>
    <property type="project" value="UniProtKB-KW"/>
</dbReference>
<dbReference type="InterPro" id="IPR051535">
    <property type="entry name" value="Siderophore_ABC-ATPase"/>
</dbReference>
<keyword evidence="7" id="KW-0408">Iron</keyword>
<keyword evidence="3" id="KW-1003">Cell membrane</keyword>
<dbReference type="InterPro" id="IPR003439">
    <property type="entry name" value="ABC_transporter-like_ATP-bd"/>
</dbReference>
<evidence type="ECO:0000256" key="7">
    <source>
        <dbReference type="ARBA" id="ARBA00023004"/>
    </source>
</evidence>
<dbReference type="GO" id="GO:0006826">
    <property type="term" value="P:iron ion transport"/>
    <property type="evidence" value="ECO:0007669"/>
    <property type="project" value="UniProtKB-KW"/>
</dbReference>
<dbReference type="Pfam" id="PF00005">
    <property type="entry name" value="ABC_tran"/>
    <property type="match status" value="1"/>
</dbReference>
<dbReference type="eggNOG" id="COG4604">
    <property type="taxonomic scope" value="Bacteria"/>
</dbReference>
<dbReference type="InterPro" id="IPR027417">
    <property type="entry name" value="P-loop_NTPase"/>
</dbReference>
<keyword evidence="8" id="KW-0406">Ion transport</keyword>
<dbReference type="Proteomes" id="UP000005714">
    <property type="component" value="Unassembled WGS sequence"/>
</dbReference>
<dbReference type="PANTHER" id="PTHR42771">
    <property type="entry name" value="IRON(3+)-HYDROXAMATE IMPORT ATP-BINDING PROTEIN FHUC"/>
    <property type="match status" value="1"/>
</dbReference>
<comment type="caution">
    <text evidence="12">The sequence shown here is derived from an EMBL/GenBank/DDBJ whole genome shotgun (WGS) entry which is preliminary data.</text>
</comment>
<dbReference type="AlphaFoldDB" id="D4YLK4"/>